<keyword evidence="2" id="KW-1185">Reference proteome</keyword>
<dbReference type="AlphaFoldDB" id="A0A5D9C524"/>
<dbReference type="Proteomes" id="UP000322077">
    <property type="component" value="Unassembled WGS sequence"/>
</dbReference>
<reference evidence="1 2" key="1">
    <citation type="submission" date="2019-08" db="EMBL/GenBank/DDBJ databases">
        <authorList>
            <person name="Wang G."/>
            <person name="Xu Z."/>
        </authorList>
    </citation>
    <scope>NUCLEOTIDE SEQUENCE [LARGE SCALE GENOMIC DNA]</scope>
    <source>
        <strain evidence="1 2">ZX</strain>
    </source>
</reference>
<sequence length="170" mass="18560">MTKKRLDSFGPRFLGTIALLLLLAAAPPGRQPMGIFGDWGAFRDVKPRHCYAIATPETRRSGEWRPFASVAHWPDRGIRNQLHIRLREERAPRSPIALYVGEARFPLVAGRVDAWAPDARADAAIVAAMRGATSMRVAWVSKGGKDRSDGYLLKGVASAIDAAAIGCARR</sequence>
<proteinExistence type="predicted"/>
<gene>
    <name evidence="1" type="ORF">FYJ91_15430</name>
</gene>
<evidence type="ECO:0000313" key="2">
    <source>
        <dbReference type="Proteomes" id="UP000322077"/>
    </source>
</evidence>
<accession>A0A5D9C524</accession>
<comment type="caution">
    <text evidence="1">The sequence shown here is derived from an EMBL/GenBank/DDBJ whole genome shotgun (WGS) entry which is preliminary data.</text>
</comment>
<dbReference type="EMBL" id="VTOU01000003">
    <property type="protein sequence ID" value="TZG26327.1"/>
    <property type="molecule type" value="Genomic_DNA"/>
</dbReference>
<organism evidence="1 2">
    <name type="scientific">Sphingomonas montanisoli</name>
    <dbReference type="NCBI Taxonomy" id="2606412"/>
    <lineage>
        <taxon>Bacteria</taxon>
        <taxon>Pseudomonadati</taxon>
        <taxon>Pseudomonadota</taxon>
        <taxon>Alphaproteobacteria</taxon>
        <taxon>Sphingomonadales</taxon>
        <taxon>Sphingomonadaceae</taxon>
        <taxon>Sphingomonas</taxon>
    </lineage>
</organism>
<name>A0A5D9C524_9SPHN</name>
<evidence type="ECO:0000313" key="1">
    <source>
        <dbReference type="EMBL" id="TZG26327.1"/>
    </source>
</evidence>
<protein>
    <submittedName>
        <fullName evidence="1">Uncharacterized protein</fullName>
    </submittedName>
</protein>